<dbReference type="EMBL" id="LNGC01000163">
    <property type="protein sequence ID" value="KYC47020.1"/>
    <property type="molecule type" value="Genomic_DNA"/>
</dbReference>
<proteinExistence type="predicted"/>
<protein>
    <submittedName>
        <fullName evidence="1">Uncharacterized protein</fullName>
    </submittedName>
</protein>
<gene>
    <name evidence="1" type="ORF">AMQ22_02017</name>
</gene>
<comment type="caution">
    <text evidence="1">The sequence shown here is derived from an EMBL/GenBank/DDBJ whole genome shotgun (WGS) entry which is preliminary data.</text>
</comment>
<accession>A0A150IPY8</accession>
<organism evidence="1 2">
    <name type="scientific">Candidatus Methanofastidiosum methylothiophilum</name>
    <dbReference type="NCBI Taxonomy" id="1705564"/>
    <lineage>
        <taxon>Archaea</taxon>
        <taxon>Methanobacteriati</taxon>
        <taxon>Methanobacteriota</taxon>
        <taxon>Stenosarchaea group</taxon>
        <taxon>Candidatus Methanofastidiosia</taxon>
        <taxon>Candidatus Methanofastidiosales</taxon>
        <taxon>Candidatus Methanofastidiosaceae</taxon>
        <taxon>Candidatus Methanofastidiosum</taxon>
    </lineage>
</organism>
<name>A0A150IPY8_9EURY</name>
<evidence type="ECO:0000313" key="1">
    <source>
        <dbReference type="EMBL" id="KYC47020.1"/>
    </source>
</evidence>
<sequence length="60" mass="7181">MKGWDSKRMIGKVKESFKNYLDRQTRLHDDPLWNAFYNGWLEGRGDMLMQMEKEENAGLD</sequence>
<dbReference type="AlphaFoldDB" id="A0A150IPY8"/>
<dbReference type="Proteomes" id="UP000075398">
    <property type="component" value="Unassembled WGS sequence"/>
</dbReference>
<evidence type="ECO:0000313" key="2">
    <source>
        <dbReference type="Proteomes" id="UP000075398"/>
    </source>
</evidence>
<reference evidence="1 2" key="1">
    <citation type="journal article" date="2016" name="ISME J.">
        <title>Chasing the elusive Euryarchaeota class WSA2: genomes reveal a uniquely fastidious methyl-reducing methanogen.</title>
        <authorList>
            <person name="Nobu M.K."/>
            <person name="Narihiro T."/>
            <person name="Kuroda K."/>
            <person name="Mei R."/>
            <person name="Liu W.T."/>
        </authorList>
    </citation>
    <scope>NUCLEOTIDE SEQUENCE [LARGE SCALE GENOMIC DNA]</scope>
    <source>
        <strain evidence="1">U1lsi0528_Bin055</strain>
    </source>
</reference>